<dbReference type="Pfam" id="PF07859">
    <property type="entry name" value="Abhydrolase_3"/>
    <property type="match status" value="1"/>
</dbReference>
<dbReference type="EMBL" id="BLAE01000015">
    <property type="protein sequence ID" value="GES09419.1"/>
    <property type="molecule type" value="Genomic_DNA"/>
</dbReference>
<dbReference type="PANTHER" id="PTHR48081">
    <property type="entry name" value="AB HYDROLASE SUPERFAMILY PROTEIN C4A8.06C"/>
    <property type="match status" value="1"/>
</dbReference>
<dbReference type="InterPro" id="IPR013094">
    <property type="entry name" value="AB_hydrolase_3"/>
</dbReference>
<reference evidence="3 4" key="1">
    <citation type="submission" date="2019-10" db="EMBL/GenBank/DDBJ databases">
        <title>Whole genome shotgun sequence of Acrocarpospora macrocephala NBRC 16266.</title>
        <authorList>
            <person name="Ichikawa N."/>
            <person name="Kimura A."/>
            <person name="Kitahashi Y."/>
            <person name="Komaki H."/>
            <person name="Oguchi A."/>
        </authorList>
    </citation>
    <scope>NUCLEOTIDE SEQUENCE [LARGE SCALE GENOMIC DNA]</scope>
    <source>
        <strain evidence="3 4">NBRC 16266</strain>
    </source>
</reference>
<protein>
    <submittedName>
        <fullName evidence="3">Carboxylesterase</fullName>
    </submittedName>
</protein>
<organism evidence="3 4">
    <name type="scientific">Acrocarpospora macrocephala</name>
    <dbReference type="NCBI Taxonomy" id="150177"/>
    <lineage>
        <taxon>Bacteria</taxon>
        <taxon>Bacillati</taxon>
        <taxon>Actinomycetota</taxon>
        <taxon>Actinomycetes</taxon>
        <taxon>Streptosporangiales</taxon>
        <taxon>Streptosporangiaceae</taxon>
        <taxon>Acrocarpospora</taxon>
    </lineage>
</organism>
<dbReference type="SUPFAM" id="SSF53474">
    <property type="entry name" value="alpha/beta-Hydrolases"/>
    <property type="match status" value="1"/>
</dbReference>
<evidence type="ECO:0000259" key="2">
    <source>
        <dbReference type="Pfam" id="PF07859"/>
    </source>
</evidence>
<gene>
    <name evidence="3" type="ORF">Amac_030150</name>
</gene>
<evidence type="ECO:0000313" key="4">
    <source>
        <dbReference type="Proteomes" id="UP000331127"/>
    </source>
</evidence>
<dbReference type="GO" id="GO:0016787">
    <property type="term" value="F:hydrolase activity"/>
    <property type="evidence" value="ECO:0007669"/>
    <property type="project" value="UniProtKB-KW"/>
</dbReference>
<feature type="domain" description="Alpha/beta hydrolase fold-3" evidence="2">
    <location>
        <begin position="84"/>
        <end position="288"/>
    </location>
</feature>
<evidence type="ECO:0000256" key="1">
    <source>
        <dbReference type="ARBA" id="ARBA00022801"/>
    </source>
</evidence>
<dbReference type="Proteomes" id="UP000331127">
    <property type="component" value="Unassembled WGS sequence"/>
</dbReference>
<keyword evidence="1" id="KW-0378">Hydrolase</keyword>
<keyword evidence="4" id="KW-1185">Reference proteome</keyword>
<dbReference type="InterPro" id="IPR029058">
    <property type="entry name" value="AB_hydrolase_fold"/>
</dbReference>
<proteinExistence type="predicted"/>
<name>A0A5M3WMN2_9ACTN</name>
<accession>A0A5M3WMN2</accession>
<sequence>MLGNDPQIHWRAALSARTFQLLFRPMFRLRYSSPELQFATKKIAKPARITIPTRHGTLKALVYAPTPQHIAAWHASGRRPPVHLIVHGGAFIVRVPQQEDNVARYLASEIGCYVVIPDYDTAPKVRFPVSEEQTYDVFRWIHGNGEARGWDGERVSVGGPSAGGKFALSVAQQAIDEGGYVPVAISAEFGAADISRPDSTRTSAKPNPVVPPQMMDLVRRTYFVGADLTSPLASPARYERLAEFPPTLIMTAEYDTLRHEMNDLAADLAAKGVQVTHRQFDGVDHGFTHVKPVEVAREAITMIGDLLRKAYA</sequence>
<dbReference type="Gene3D" id="3.40.50.1820">
    <property type="entry name" value="alpha/beta hydrolase"/>
    <property type="match status" value="1"/>
</dbReference>
<comment type="caution">
    <text evidence="3">The sequence shown here is derived from an EMBL/GenBank/DDBJ whole genome shotgun (WGS) entry which is preliminary data.</text>
</comment>
<dbReference type="InterPro" id="IPR050300">
    <property type="entry name" value="GDXG_lipolytic_enzyme"/>
</dbReference>
<evidence type="ECO:0000313" key="3">
    <source>
        <dbReference type="EMBL" id="GES09419.1"/>
    </source>
</evidence>
<dbReference type="AlphaFoldDB" id="A0A5M3WMN2"/>
<dbReference type="PANTHER" id="PTHR48081:SF8">
    <property type="entry name" value="ALPHA_BETA HYDROLASE FOLD-3 DOMAIN-CONTAINING PROTEIN-RELATED"/>
    <property type="match status" value="1"/>
</dbReference>